<dbReference type="GO" id="GO:0006955">
    <property type="term" value="P:immune response"/>
    <property type="evidence" value="ECO:0007669"/>
    <property type="project" value="TreeGrafter"/>
</dbReference>
<dbReference type="STRING" id="80966.ENSAPOP00000008826"/>
<dbReference type="SUPFAM" id="SSF52540">
    <property type="entry name" value="P-loop containing nucleoside triphosphate hydrolases"/>
    <property type="match status" value="1"/>
</dbReference>
<proteinExistence type="predicted"/>
<dbReference type="Gene3D" id="3.40.50.300">
    <property type="entry name" value="P-loop containing nucleotide triphosphate hydrolases"/>
    <property type="match status" value="1"/>
</dbReference>
<reference evidence="1" key="1">
    <citation type="submission" date="2025-08" db="UniProtKB">
        <authorList>
            <consortium name="Ensembl"/>
        </authorList>
    </citation>
    <scope>IDENTIFICATION</scope>
</reference>
<dbReference type="Proteomes" id="UP000257200">
    <property type="component" value="Unplaced"/>
</dbReference>
<dbReference type="AlphaFoldDB" id="A0A3Q1EUJ9"/>
<dbReference type="GeneTree" id="ENSGT00940000160560"/>
<organism evidence="1 2">
    <name type="scientific">Acanthochromis polyacanthus</name>
    <name type="common">spiny chromis</name>
    <dbReference type="NCBI Taxonomy" id="80966"/>
    <lineage>
        <taxon>Eukaryota</taxon>
        <taxon>Metazoa</taxon>
        <taxon>Chordata</taxon>
        <taxon>Craniata</taxon>
        <taxon>Vertebrata</taxon>
        <taxon>Euteleostomi</taxon>
        <taxon>Actinopterygii</taxon>
        <taxon>Neopterygii</taxon>
        <taxon>Teleostei</taxon>
        <taxon>Neoteleostei</taxon>
        <taxon>Acanthomorphata</taxon>
        <taxon>Ovalentaria</taxon>
        <taxon>Pomacentridae</taxon>
        <taxon>Acanthochromis</taxon>
    </lineage>
</organism>
<dbReference type="PANTHER" id="PTHR14241:SF32">
    <property type="entry name" value="VWFA DOMAIN-CONTAINING PROTEIN-RELATED"/>
    <property type="match status" value="1"/>
</dbReference>
<dbReference type="PANTHER" id="PTHR14241">
    <property type="entry name" value="INTERFERON-INDUCED PROTEIN 44"/>
    <property type="match status" value="1"/>
</dbReference>
<protein>
    <recommendedName>
        <fullName evidence="3">G domain-containing protein</fullName>
    </recommendedName>
</protein>
<dbReference type="Ensembl" id="ENSAPOT00000002582.1">
    <property type="protein sequence ID" value="ENSAPOP00000008826.1"/>
    <property type="gene ID" value="ENSAPOG00000011042.1"/>
</dbReference>
<name>A0A3Q1EUJ9_9TELE</name>
<keyword evidence="2" id="KW-1185">Reference proteome</keyword>
<evidence type="ECO:0008006" key="3">
    <source>
        <dbReference type="Google" id="ProtNLM"/>
    </source>
</evidence>
<reference evidence="1" key="2">
    <citation type="submission" date="2025-09" db="UniProtKB">
        <authorList>
            <consortium name="Ensembl"/>
        </authorList>
    </citation>
    <scope>IDENTIFICATION</scope>
</reference>
<evidence type="ECO:0000313" key="1">
    <source>
        <dbReference type="Ensembl" id="ENSAPOP00000008826.1"/>
    </source>
</evidence>
<evidence type="ECO:0000313" key="2">
    <source>
        <dbReference type="Proteomes" id="UP000257200"/>
    </source>
</evidence>
<accession>A0A3Q1EUJ9</accession>
<dbReference type="InParanoid" id="A0A3Q1EUJ9"/>
<dbReference type="InterPro" id="IPR027417">
    <property type="entry name" value="P-loop_NTPase"/>
</dbReference>
<sequence length="198" mass="22653">EWRSIPWSDKQRDLQYVNDYQPHKEVPHLRILLHGPPGAGKLIIVNIHFLLQFNPKTTLSESDPDYNDSPTVEDQVHILVCVVSATSLNVLNQETVDKIRKVREAASDLGIPQIAVITKIDEEYSEIKKDIKNVYKSIRLKEHVEKLSAFLGIPLNCIFAVKNYSSEIETDDDTNTLILSVLRKIIDYGEDYLNDRTP</sequence>